<dbReference type="SMART" id="SM00248">
    <property type="entry name" value="ANK"/>
    <property type="match status" value="6"/>
</dbReference>
<dbReference type="PRINTS" id="PR01415">
    <property type="entry name" value="ANKYRIN"/>
</dbReference>
<dbReference type="OrthoDB" id="20872at2759"/>
<dbReference type="InterPro" id="IPR002110">
    <property type="entry name" value="Ankyrin_rpt"/>
</dbReference>
<dbReference type="Pfam" id="PF13637">
    <property type="entry name" value="Ank_4"/>
    <property type="match status" value="1"/>
</dbReference>
<reference evidence="2" key="1">
    <citation type="journal article" date="2019" name="Database">
        <title>The radish genome database (RadishGD): an integrated information resource for radish genomics.</title>
        <authorList>
            <person name="Yu H.J."/>
            <person name="Baek S."/>
            <person name="Lee Y.J."/>
            <person name="Cho A."/>
            <person name="Mun J.H."/>
        </authorList>
    </citation>
    <scope>NUCLEOTIDE SEQUENCE [LARGE SCALE GENOMIC DNA]</scope>
    <source>
        <strain evidence="2">cv. WK10039</strain>
    </source>
</reference>
<dbReference type="GeneID" id="108861297"/>
<dbReference type="PROSITE" id="PS50297">
    <property type="entry name" value="ANK_REP_REGION"/>
    <property type="match status" value="3"/>
</dbReference>
<dbReference type="PANTHER" id="PTHR46224">
    <property type="entry name" value="ANKYRIN REPEAT FAMILY PROTEIN"/>
    <property type="match status" value="1"/>
</dbReference>
<evidence type="ECO:0000313" key="2">
    <source>
        <dbReference type="Proteomes" id="UP000504610"/>
    </source>
</evidence>
<dbReference type="RefSeq" id="XP_018490637.2">
    <property type="nucleotide sequence ID" value="XM_018635135.2"/>
</dbReference>
<dbReference type="Pfam" id="PF00023">
    <property type="entry name" value="Ank"/>
    <property type="match status" value="2"/>
</dbReference>
<feature type="repeat" description="ANK" evidence="1">
    <location>
        <begin position="153"/>
        <end position="185"/>
    </location>
</feature>
<feature type="repeat" description="ANK" evidence="1">
    <location>
        <begin position="121"/>
        <end position="153"/>
    </location>
</feature>
<dbReference type="Pfam" id="PF12796">
    <property type="entry name" value="Ank_2"/>
    <property type="match status" value="1"/>
</dbReference>
<organism evidence="2 3">
    <name type="scientific">Raphanus sativus</name>
    <name type="common">Radish</name>
    <name type="synonym">Raphanus raphanistrum var. sativus</name>
    <dbReference type="NCBI Taxonomy" id="3726"/>
    <lineage>
        <taxon>Eukaryota</taxon>
        <taxon>Viridiplantae</taxon>
        <taxon>Streptophyta</taxon>
        <taxon>Embryophyta</taxon>
        <taxon>Tracheophyta</taxon>
        <taxon>Spermatophyta</taxon>
        <taxon>Magnoliopsida</taxon>
        <taxon>eudicotyledons</taxon>
        <taxon>Gunneridae</taxon>
        <taxon>Pentapetalae</taxon>
        <taxon>rosids</taxon>
        <taxon>malvids</taxon>
        <taxon>Brassicales</taxon>
        <taxon>Brassicaceae</taxon>
        <taxon>Brassiceae</taxon>
        <taxon>Raphanus</taxon>
    </lineage>
</organism>
<keyword evidence="1" id="KW-0040">ANK repeat</keyword>
<name>A0A6J0P0S9_RAPSA</name>
<dbReference type="InterPro" id="IPR051616">
    <property type="entry name" value="Cul2-RING_E3_ligase_SR"/>
</dbReference>
<feature type="repeat" description="ANK" evidence="1">
    <location>
        <begin position="88"/>
        <end position="120"/>
    </location>
</feature>
<dbReference type="PANTHER" id="PTHR46224:SF43">
    <property type="entry name" value="GENOME ASSEMBLY, CHROMOSOME: A03"/>
    <property type="match status" value="1"/>
</dbReference>
<dbReference type="SUPFAM" id="SSF48403">
    <property type="entry name" value="Ankyrin repeat"/>
    <property type="match status" value="1"/>
</dbReference>
<reference evidence="3" key="2">
    <citation type="submission" date="2025-08" db="UniProtKB">
        <authorList>
            <consortium name="RefSeq"/>
        </authorList>
    </citation>
    <scope>IDENTIFICATION</scope>
    <source>
        <tissue evidence="3">Leaf</tissue>
    </source>
</reference>
<accession>A0A6J0P0S9</accession>
<dbReference type="AlphaFoldDB" id="A0A6J0P0S9"/>
<protein>
    <submittedName>
        <fullName evidence="3">Uncharacterized protein LOC108861297</fullName>
    </submittedName>
</protein>
<dbReference type="PROSITE" id="PS50088">
    <property type="entry name" value="ANK_REPEAT"/>
    <property type="match status" value="4"/>
</dbReference>
<proteinExistence type="predicted"/>
<dbReference type="Gene3D" id="1.25.40.20">
    <property type="entry name" value="Ankyrin repeat-containing domain"/>
    <property type="match status" value="3"/>
</dbReference>
<dbReference type="InterPro" id="IPR036770">
    <property type="entry name" value="Ankyrin_rpt-contain_sf"/>
</dbReference>
<dbReference type="KEGG" id="rsz:108861297"/>
<evidence type="ECO:0000256" key="1">
    <source>
        <dbReference type="PROSITE-ProRule" id="PRU00023"/>
    </source>
</evidence>
<sequence>MAPDASTALAAREKVQQFLNAACTGNLEFLKNVAKQLDEGKGLKTTVESVKDANKRGALHFAAREGQTEICRYLLEELKLDADTQDEAGDTPLIHAARQGQIGTAKYLLDHGADPNVASELGATALHHAAGTGEIELLKELLSRGVPVDSQSESGTPLIWAAGHDQKDAVQVLLEHNANPNAETEDNVTPLLSAVAAGSVACLKLLGLAGANANVYAGGATPLHIAADIGDIELIILLLRPCLFLHLDEFI</sequence>
<feature type="repeat" description="ANK" evidence="1">
    <location>
        <begin position="218"/>
        <end position="240"/>
    </location>
</feature>
<keyword evidence="2" id="KW-1185">Reference proteome</keyword>
<dbReference type="Proteomes" id="UP000504610">
    <property type="component" value="Chromosome 5"/>
</dbReference>
<evidence type="ECO:0000313" key="3">
    <source>
        <dbReference type="RefSeq" id="XP_018490637.2"/>
    </source>
</evidence>
<gene>
    <name evidence="3" type="primary">LOC108861297</name>
</gene>